<dbReference type="AlphaFoldDB" id="A0A1D9MJJ9"/>
<keyword evidence="2" id="KW-0812">Transmembrane</keyword>
<keyword evidence="4" id="KW-1185">Reference proteome</keyword>
<accession>A0A1D9MJJ9</accession>
<dbReference type="EMBL" id="CP017812">
    <property type="protein sequence ID" value="AOZ72462.1"/>
    <property type="molecule type" value="Genomic_DNA"/>
</dbReference>
<dbReference type="STRING" id="1912795.BK816_03435"/>
<gene>
    <name evidence="3" type="ORF">BK816_03435</name>
</gene>
<reference evidence="3 4" key="1">
    <citation type="submission" date="2016-10" db="EMBL/GenBank/DDBJ databases">
        <title>Actinomyces aegypiusis sp. nov., isolated from the Aegypius monachus in Qinghai Tibet Plateau China.</title>
        <authorList>
            <person name="Wang Y."/>
        </authorList>
    </citation>
    <scope>NUCLEOTIDE SEQUENCE [LARGE SCALE GENOMIC DNA]</scope>
    <source>
        <strain evidence="3 4">VUL4_3</strain>
    </source>
</reference>
<evidence type="ECO:0000313" key="3">
    <source>
        <dbReference type="EMBL" id="AOZ72462.1"/>
    </source>
</evidence>
<sequence length="380" mass="43032">MKAKKSRTMLIALLVFVLIAVLFTIFMRSNNRTEESDFSGWNYHKNGTAALINAANSHGLQVKRADSLNLAYALAKKPNSLLVVVRPEWLPAASLDTLKNSEIDLMYLPVSGWSKRIENRAVYFPSYHDKFRPVPKSIAPRCSQSIAKAGNIQTPDYYFLTKESELGCYPNDHNPNTAAWLSTKSLHGKANRFYFSGLTSLLNSNILDGGQASLIYQTWGQYEQVIWYLGNPNDLLTEGETIESKLLPGIYWLLFLAFLVTVFVLGRRFTPLMSENLPTIVPATETIRGRARLYRKNKVYEHSAQIFRAWYLQQITKQIGLPRSADKITVAKAVSDLTGQSQIELTKLLYEREVNNDQELNKLQKDLANLKKEIAYGNAN</sequence>
<dbReference type="KEGG" id="avu:BK816_03435"/>
<evidence type="ECO:0000313" key="4">
    <source>
        <dbReference type="Proteomes" id="UP000176288"/>
    </source>
</evidence>
<protein>
    <recommendedName>
        <fullName evidence="5">DUF4350 domain-containing protein</fullName>
    </recommendedName>
</protein>
<proteinExistence type="predicted"/>
<dbReference type="Proteomes" id="UP000176288">
    <property type="component" value="Chromosome"/>
</dbReference>
<name>A0A1D9MJJ9_9ACTO</name>
<keyword evidence="2" id="KW-0472">Membrane</keyword>
<feature type="coiled-coil region" evidence="1">
    <location>
        <begin position="353"/>
        <end position="380"/>
    </location>
</feature>
<dbReference type="RefSeq" id="WP_071163928.1">
    <property type="nucleotide sequence ID" value="NZ_CP017812.1"/>
</dbReference>
<feature type="transmembrane region" description="Helical" evidence="2">
    <location>
        <begin position="249"/>
        <end position="266"/>
    </location>
</feature>
<evidence type="ECO:0008006" key="5">
    <source>
        <dbReference type="Google" id="ProtNLM"/>
    </source>
</evidence>
<keyword evidence="2" id="KW-1133">Transmembrane helix</keyword>
<organism evidence="3 4">
    <name type="scientific">Boudabousia tangfeifanii</name>
    <dbReference type="NCBI Taxonomy" id="1912795"/>
    <lineage>
        <taxon>Bacteria</taxon>
        <taxon>Bacillati</taxon>
        <taxon>Actinomycetota</taxon>
        <taxon>Actinomycetes</taxon>
        <taxon>Actinomycetales</taxon>
        <taxon>Actinomycetaceae</taxon>
        <taxon>Boudabousia</taxon>
    </lineage>
</organism>
<keyword evidence="1" id="KW-0175">Coiled coil</keyword>
<dbReference type="OrthoDB" id="5241668at2"/>
<evidence type="ECO:0000256" key="2">
    <source>
        <dbReference type="SAM" id="Phobius"/>
    </source>
</evidence>
<evidence type="ECO:0000256" key="1">
    <source>
        <dbReference type="SAM" id="Coils"/>
    </source>
</evidence>